<organism evidence="2 3">
    <name type="scientific">Facklamia lactis</name>
    <dbReference type="NCBI Taxonomy" id="2749967"/>
    <lineage>
        <taxon>Bacteria</taxon>
        <taxon>Bacillati</taxon>
        <taxon>Bacillota</taxon>
        <taxon>Bacilli</taxon>
        <taxon>Lactobacillales</taxon>
        <taxon>Aerococcaceae</taxon>
        <taxon>Facklamia</taxon>
    </lineage>
</organism>
<dbReference type="SUPFAM" id="SSF53474">
    <property type="entry name" value="alpha/beta-Hydrolases"/>
    <property type="match status" value="1"/>
</dbReference>
<dbReference type="GO" id="GO:0016787">
    <property type="term" value="F:hydrolase activity"/>
    <property type="evidence" value="ECO:0007669"/>
    <property type="project" value="UniProtKB-KW"/>
</dbReference>
<dbReference type="Proteomes" id="UP000721415">
    <property type="component" value="Unassembled WGS sequence"/>
</dbReference>
<keyword evidence="3" id="KW-1185">Reference proteome</keyword>
<name>A0ABS0LPV6_9LACT</name>
<dbReference type="Pfam" id="PF00561">
    <property type="entry name" value="Abhydrolase_1"/>
    <property type="match status" value="1"/>
</dbReference>
<keyword evidence="2" id="KW-0378">Hydrolase</keyword>
<comment type="caution">
    <text evidence="2">The sequence shown here is derived from an EMBL/GenBank/DDBJ whole genome shotgun (WGS) entry which is preliminary data.</text>
</comment>
<dbReference type="InterPro" id="IPR000073">
    <property type="entry name" value="AB_hydrolase_1"/>
</dbReference>
<dbReference type="InterPro" id="IPR029058">
    <property type="entry name" value="AB_hydrolase_fold"/>
</dbReference>
<protein>
    <submittedName>
        <fullName evidence="2">Alpha/beta hydrolase</fullName>
    </submittedName>
</protein>
<dbReference type="Gene3D" id="3.40.50.1820">
    <property type="entry name" value="alpha/beta hydrolase"/>
    <property type="match status" value="1"/>
</dbReference>
<gene>
    <name evidence="2" type="ORF">HZY91_04610</name>
</gene>
<dbReference type="PANTHER" id="PTHR43433">
    <property type="entry name" value="HYDROLASE, ALPHA/BETA FOLD FAMILY PROTEIN"/>
    <property type="match status" value="1"/>
</dbReference>
<accession>A0ABS0LPV6</accession>
<proteinExistence type="predicted"/>
<evidence type="ECO:0000259" key="1">
    <source>
        <dbReference type="Pfam" id="PF00561"/>
    </source>
</evidence>
<evidence type="ECO:0000313" key="2">
    <source>
        <dbReference type="EMBL" id="MBG9986174.1"/>
    </source>
</evidence>
<dbReference type="EMBL" id="JACBXQ010000002">
    <property type="protein sequence ID" value="MBG9986174.1"/>
    <property type="molecule type" value="Genomic_DNA"/>
</dbReference>
<reference evidence="2 3" key="1">
    <citation type="submission" date="2020-07" db="EMBL/GenBank/DDBJ databases">
        <title>Facklamia lactis sp. nov., isolated from raw milk.</title>
        <authorList>
            <person name="Doll E.V."/>
            <person name="Huptas C."/>
            <person name="Staib L."/>
            <person name="Wenning M."/>
            <person name="Scherer S."/>
        </authorList>
    </citation>
    <scope>NUCLEOTIDE SEQUENCE [LARGE SCALE GENOMIC DNA]</scope>
    <source>
        <strain evidence="2 3">DSM 111018</strain>
    </source>
</reference>
<evidence type="ECO:0000313" key="3">
    <source>
        <dbReference type="Proteomes" id="UP000721415"/>
    </source>
</evidence>
<dbReference type="InterPro" id="IPR050471">
    <property type="entry name" value="AB_hydrolase"/>
</dbReference>
<dbReference type="PANTHER" id="PTHR43433:SF5">
    <property type="entry name" value="AB HYDROLASE-1 DOMAIN-CONTAINING PROTEIN"/>
    <property type="match status" value="1"/>
</dbReference>
<sequence>MYNPREGSLDLQDTTLNYITFGRGTKPLVLIQGLNTRGIHGFAFFIAHAYRLFAKDYKVYLFDRRAKVDKGLTVSDLALDIEVAMDMLEISKADVIGVSQGGMIAQYMAIHRPDLVNKLVLAVTLSRNNPVLEEAIQTWIQYTQQGDIKNLVRDMMMRVYSEQYVNRYKSLIPLLAKLQQPKDKERFIILSESCLTCDTYEQLEKIKCPVFVIGGQLDKVVTGQASYEIAEKLDCRIYMYQDLGHAAYHEAKDFNLRILNFMRA</sequence>
<feature type="domain" description="AB hydrolase-1" evidence="1">
    <location>
        <begin position="26"/>
        <end position="250"/>
    </location>
</feature>